<reference evidence="10 11" key="1">
    <citation type="journal article" date="2019" name="Emerg. Microbes Infect.">
        <title>Comprehensive subspecies identification of 175 nontuberculous mycobacteria species based on 7547 genomic profiles.</title>
        <authorList>
            <person name="Matsumoto Y."/>
            <person name="Kinjo T."/>
            <person name="Motooka D."/>
            <person name="Nabeya D."/>
            <person name="Jung N."/>
            <person name="Uechi K."/>
            <person name="Horii T."/>
            <person name="Iida T."/>
            <person name="Fujita J."/>
            <person name="Nakamura S."/>
        </authorList>
    </citation>
    <scope>NUCLEOTIDE SEQUENCE [LARGE SCALE GENOMIC DNA]</scope>
    <source>
        <strain evidence="10 11">JCM 12404</strain>
    </source>
</reference>
<keyword evidence="11" id="KW-1185">Reference proteome</keyword>
<dbReference type="InterPro" id="IPR001753">
    <property type="entry name" value="Enoyl-CoA_hydra/iso"/>
</dbReference>
<dbReference type="SUPFAM" id="SSF52096">
    <property type="entry name" value="ClpP/crotonase"/>
    <property type="match status" value="1"/>
</dbReference>
<gene>
    <name evidence="10" type="primary">crt</name>
    <name evidence="10" type="ORF">MCOO_07940</name>
</gene>
<dbReference type="Pfam" id="PF00378">
    <property type="entry name" value="ECH_1"/>
    <property type="match status" value="1"/>
</dbReference>
<dbReference type="RefSeq" id="WP_372513001.1">
    <property type="nucleotide sequence ID" value="NZ_AP022569.1"/>
</dbReference>
<dbReference type="KEGG" id="mcoo:MCOO_07940"/>
<dbReference type="PANTHER" id="PTHR11941:SF54">
    <property type="entry name" value="ENOYL-COA HYDRATASE, MITOCHONDRIAL"/>
    <property type="match status" value="1"/>
</dbReference>
<dbReference type="EC" id="4.2.1.17" evidence="3"/>
<accession>A0A7I7KSQ0</accession>
<evidence type="ECO:0000256" key="7">
    <source>
        <dbReference type="ARBA" id="ARBA00023717"/>
    </source>
</evidence>
<evidence type="ECO:0000313" key="11">
    <source>
        <dbReference type="Proteomes" id="UP000465866"/>
    </source>
</evidence>
<keyword evidence="4" id="KW-0443">Lipid metabolism</keyword>
<sequence>MATPQGRAAVTWNRDGSIVEFILDRPPANALGPELIDGLHTAIDYAQAVDAKVIVVASAVDGFFAAGADIKHMSTVDSASFRRYGDALRGALERLGALPVISVAAVDGLALGGGLELAMACTLRVGAARARLGLPEVKLGLIPGAGGTQRLPRLVGRSRALDLMLTGRQVEADEAYWIGLIDRLAEPDTTARATAWQLARELAAASTPAQLAVVRTVDAAYDRPLADGLRYEADQIQDLFEQGEAVEGLRAFIDKRTPEFA</sequence>
<dbReference type="GO" id="GO:0006635">
    <property type="term" value="P:fatty acid beta-oxidation"/>
    <property type="evidence" value="ECO:0007669"/>
    <property type="project" value="TreeGrafter"/>
</dbReference>
<protein>
    <recommendedName>
        <fullName evidence="8">Probable enoyl-CoA hydratase EchA17</fullName>
        <ecNumber evidence="3">4.2.1.17</ecNumber>
    </recommendedName>
    <alternativeName>
        <fullName evidence="9">Probable enoyl-CoA hydratase echA17</fullName>
    </alternativeName>
</protein>
<comment type="catalytic activity">
    <reaction evidence="7">
        <text>a 4-saturated-(3S)-3-hydroxyacyl-CoA = a (3E)-enoyl-CoA + H2O</text>
        <dbReference type="Rhea" id="RHEA:20724"/>
        <dbReference type="ChEBI" id="CHEBI:15377"/>
        <dbReference type="ChEBI" id="CHEBI:58521"/>
        <dbReference type="ChEBI" id="CHEBI:137480"/>
        <dbReference type="EC" id="4.2.1.17"/>
    </reaction>
</comment>
<dbReference type="PANTHER" id="PTHR11941">
    <property type="entry name" value="ENOYL-COA HYDRATASE-RELATED"/>
    <property type="match status" value="1"/>
</dbReference>
<proteinExistence type="inferred from homology"/>
<evidence type="ECO:0000256" key="6">
    <source>
        <dbReference type="ARBA" id="ARBA00023709"/>
    </source>
</evidence>
<evidence type="ECO:0000256" key="8">
    <source>
        <dbReference type="ARBA" id="ARBA00039456"/>
    </source>
</evidence>
<dbReference type="AlphaFoldDB" id="A0A7I7KSQ0"/>
<dbReference type="GO" id="GO:0004300">
    <property type="term" value="F:enoyl-CoA hydratase activity"/>
    <property type="evidence" value="ECO:0007669"/>
    <property type="project" value="UniProtKB-EC"/>
</dbReference>
<dbReference type="EMBL" id="AP022569">
    <property type="protein sequence ID" value="BBX44779.1"/>
    <property type="molecule type" value="Genomic_DNA"/>
</dbReference>
<evidence type="ECO:0000313" key="10">
    <source>
        <dbReference type="EMBL" id="BBX44779.1"/>
    </source>
</evidence>
<comment type="function">
    <text evidence="1">Could possibly oxidize fatty acids using specific components.</text>
</comment>
<evidence type="ECO:0000256" key="2">
    <source>
        <dbReference type="ARBA" id="ARBA00005254"/>
    </source>
</evidence>
<comment type="catalytic activity">
    <reaction evidence="6">
        <text>a (3S)-3-hydroxyacyl-CoA = a (2E)-enoyl-CoA + H2O</text>
        <dbReference type="Rhea" id="RHEA:16105"/>
        <dbReference type="ChEBI" id="CHEBI:15377"/>
        <dbReference type="ChEBI" id="CHEBI:57318"/>
        <dbReference type="ChEBI" id="CHEBI:58856"/>
        <dbReference type="EC" id="4.2.1.17"/>
    </reaction>
</comment>
<organism evidence="10 11">
    <name type="scientific">Mycobacterium cookii</name>
    <dbReference type="NCBI Taxonomy" id="1775"/>
    <lineage>
        <taxon>Bacteria</taxon>
        <taxon>Bacillati</taxon>
        <taxon>Actinomycetota</taxon>
        <taxon>Actinomycetes</taxon>
        <taxon>Mycobacteriales</taxon>
        <taxon>Mycobacteriaceae</taxon>
        <taxon>Mycobacterium</taxon>
    </lineage>
</organism>
<dbReference type="Gene3D" id="3.90.226.10">
    <property type="entry name" value="2-enoyl-CoA Hydratase, Chain A, domain 1"/>
    <property type="match status" value="1"/>
</dbReference>
<dbReference type="InterPro" id="IPR029045">
    <property type="entry name" value="ClpP/crotonase-like_dom_sf"/>
</dbReference>
<dbReference type="Gene3D" id="1.10.12.10">
    <property type="entry name" value="Lyase 2-enoyl-coa Hydratase, Chain A, domain 2"/>
    <property type="match status" value="1"/>
</dbReference>
<dbReference type="CDD" id="cd06558">
    <property type="entry name" value="crotonase-like"/>
    <property type="match status" value="1"/>
</dbReference>
<dbReference type="Proteomes" id="UP000465866">
    <property type="component" value="Chromosome"/>
</dbReference>
<comment type="similarity">
    <text evidence="2">Belongs to the enoyl-CoA hydratase/isomerase family.</text>
</comment>
<evidence type="ECO:0000256" key="4">
    <source>
        <dbReference type="ARBA" id="ARBA00023098"/>
    </source>
</evidence>
<evidence type="ECO:0000256" key="5">
    <source>
        <dbReference type="ARBA" id="ARBA00023239"/>
    </source>
</evidence>
<name>A0A7I7KSQ0_9MYCO</name>
<evidence type="ECO:0000256" key="1">
    <source>
        <dbReference type="ARBA" id="ARBA00002994"/>
    </source>
</evidence>
<dbReference type="InterPro" id="IPR014748">
    <property type="entry name" value="Enoyl-CoA_hydra_C"/>
</dbReference>
<evidence type="ECO:0000256" key="3">
    <source>
        <dbReference type="ARBA" id="ARBA00012076"/>
    </source>
</evidence>
<dbReference type="FunFam" id="3.90.226.10:FF:000009">
    <property type="entry name" value="Carnitinyl-CoA dehydratase"/>
    <property type="match status" value="1"/>
</dbReference>
<keyword evidence="5" id="KW-0456">Lyase</keyword>
<evidence type="ECO:0000256" key="9">
    <source>
        <dbReference type="ARBA" id="ARBA00073436"/>
    </source>
</evidence>